<gene>
    <name evidence="2" type="ORF">METZ01_LOCUS133813</name>
</gene>
<keyword evidence="1" id="KW-1133">Transmembrane helix</keyword>
<name>A0A381YVG3_9ZZZZ</name>
<dbReference type="Gene3D" id="3.40.50.300">
    <property type="entry name" value="P-loop containing nucleotide triphosphate hydrolases"/>
    <property type="match status" value="1"/>
</dbReference>
<dbReference type="EMBL" id="UINC01019155">
    <property type="protein sequence ID" value="SVA80959.1"/>
    <property type="molecule type" value="Genomic_DNA"/>
</dbReference>
<dbReference type="PANTHER" id="PTHR36451:SF1">
    <property type="entry name" value="OMEGA-HYDROXY-BETA-DIHYDROMENAQUINONE-9 SULFOTRANSFERASE STF3"/>
    <property type="match status" value="1"/>
</dbReference>
<dbReference type="InterPro" id="IPR052736">
    <property type="entry name" value="Stf3_sulfotransferase"/>
</dbReference>
<sequence>MKISTYKRISKAYLTVGTIFGTWFSPIITGVLISVLRITVGVGRILDRIFFPNAINKRLEKPIMIVGNPRSGTTFLHRYLVKSGMGVGSQLWQMLYPSILLQKMIKPFLPLLEKVSPTRHHSTAAHKTSLQSVETDDAALFFRFIDGFFLYGFILSWAEENLFSWVDPLERNTSDRDYNWMESIWLRNQFMAGSDRTVGKLFSLSANLPRFLERFPDSKILYISRDPLAVIPSGLSLVTGVLDKRFGFWNLSEEKRSHFINRLYHGLVQLLLRFHSDWTSGKIDKSKVMIVPFNRMMSDFDTLMNEILEFTEHSPSEELKKDILATAEKQRSFESKHEYDLEKFSLTAEQIQSDCAPIYETFINSTNRN</sequence>
<keyword evidence="1" id="KW-0812">Transmembrane</keyword>
<reference evidence="2" key="1">
    <citation type="submission" date="2018-05" db="EMBL/GenBank/DDBJ databases">
        <authorList>
            <person name="Lanie J.A."/>
            <person name="Ng W.-L."/>
            <person name="Kazmierczak K.M."/>
            <person name="Andrzejewski T.M."/>
            <person name="Davidsen T.M."/>
            <person name="Wayne K.J."/>
            <person name="Tettelin H."/>
            <person name="Glass J.I."/>
            <person name="Rusch D."/>
            <person name="Podicherti R."/>
            <person name="Tsui H.-C.T."/>
            <person name="Winkler M.E."/>
        </authorList>
    </citation>
    <scope>NUCLEOTIDE SEQUENCE</scope>
</reference>
<evidence type="ECO:0000313" key="2">
    <source>
        <dbReference type="EMBL" id="SVA80959.1"/>
    </source>
</evidence>
<keyword evidence="1" id="KW-0472">Membrane</keyword>
<feature type="transmembrane region" description="Helical" evidence="1">
    <location>
        <begin position="12"/>
        <end position="36"/>
    </location>
</feature>
<dbReference type="InterPro" id="IPR027417">
    <property type="entry name" value="P-loop_NTPase"/>
</dbReference>
<dbReference type="PANTHER" id="PTHR36451">
    <property type="entry name" value="PAPS-DEPENDENT SULFOTRANSFERASE STF3"/>
    <property type="match status" value="1"/>
</dbReference>
<dbReference type="SUPFAM" id="SSF52540">
    <property type="entry name" value="P-loop containing nucleoside triphosphate hydrolases"/>
    <property type="match status" value="1"/>
</dbReference>
<protein>
    <recommendedName>
        <fullName evidence="3">Sulfotransferase domain-containing protein</fullName>
    </recommendedName>
</protein>
<evidence type="ECO:0000256" key="1">
    <source>
        <dbReference type="SAM" id="Phobius"/>
    </source>
</evidence>
<dbReference type="Pfam" id="PF13469">
    <property type="entry name" value="Sulfotransfer_3"/>
    <property type="match status" value="1"/>
</dbReference>
<accession>A0A381YVG3</accession>
<dbReference type="AlphaFoldDB" id="A0A381YVG3"/>
<proteinExistence type="predicted"/>
<evidence type="ECO:0008006" key="3">
    <source>
        <dbReference type="Google" id="ProtNLM"/>
    </source>
</evidence>
<organism evidence="2">
    <name type="scientific">marine metagenome</name>
    <dbReference type="NCBI Taxonomy" id="408172"/>
    <lineage>
        <taxon>unclassified sequences</taxon>
        <taxon>metagenomes</taxon>
        <taxon>ecological metagenomes</taxon>
    </lineage>
</organism>